<dbReference type="GO" id="GO:0016020">
    <property type="term" value="C:membrane"/>
    <property type="evidence" value="ECO:0007669"/>
    <property type="project" value="UniProtKB-SubCell"/>
</dbReference>
<evidence type="ECO:0000256" key="5">
    <source>
        <dbReference type="SAM" id="Phobius"/>
    </source>
</evidence>
<gene>
    <name evidence="8" type="ORF">HZU75_07360</name>
</gene>
<dbReference type="SMART" id="SM00304">
    <property type="entry name" value="HAMP"/>
    <property type="match status" value="2"/>
</dbReference>
<dbReference type="GO" id="GO:0007165">
    <property type="term" value="P:signal transduction"/>
    <property type="evidence" value="ECO:0007669"/>
    <property type="project" value="UniProtKB-KW"/>
</dbReference>
<evidence type="ECO:0000259" key="7">
    <source>
        <dbReference type="PROSITE" id="PS50885"/>
    </source>
</evidence>
<dbReference type="PANTHER" id="PTHR32089:SF112">
    <property type="entry name" value="LYSOZYME-LIKE PROTEIN-RELATED"/>
    <property type="match status" value="1"/>
</dbReference>
<dbReference type="FunFam" id="1.10.287.950:FF:000001">
    <property type="entry name" value="Methyl-accepting chemotaxis sensory transducer"/>
    <property type="match status" value="1"/>
</dbReference>
<comment type="subcellular location">
    <subcellularLocation>
        <location evidence="1">Membrane</location>
    </subcellularLocation>
</comment>
<keyword evidence="5" id="KW-0812">Transmembrane</keyword>
<proteinExistence type="inferred from homology"/>
<dbReference type="PRINTS" id="PR00260">
    <property type="entry name" value="CHEMTRNSDUCR"/>
</dbReference>
<evidence type="ECO:0000256" key="3">
    <source>
        <dbReference type="ARBA" id="ARBA00029447"/>
    </source>
</evidence>
<dbReference type="InterPro" id="IPR004089">
    <property type="entry name" value="MCPsignal_dom"/>
</dbReference>
<dbReference type="InterPro" id="IPR024478">
    <property type="entry name" value="HlyB_4HB_MCP"/>
</dbReference>
<dbReference type="InterPro" id="IPR003660">
    <property type="entry name" value="HAMP_dom"/>
</dbReference>
<dbReference type="CDD" id="cd19411">
    <property type="entry name" value="MCP2201-like_sensor"/>
    <property type="match status" value="1"/>
</dbReference>
<evidence type="ECO:0000256" key="1">
    <source>
        <dbReference type="ARBA" id="ARBA00004370"/>
    </source>
</evidence>
<dbReference type="Proteomes" id="UP000510822">
    <property type="component" value="Chromosome"/>
</dbReference>
<dbReference type="Pfam" id="PF12729">
    <property type="entry name" value="4HB_MCP_1"/>
    <property type="match status" value="1"/>
</dbReference>
<feature type="domain" description="Methyl-accepting transducer" evidence="6">
    <location>
        <begin position="269"/>
        <end position="505"/>
    </location>
</feature>
<evidence type="ECO:0000259" key="6">
    <source>
        <dbReference type="PROSITE" id="PS50111"/>
    </source>
</evidence>
<reference evidence="8 9" key="1">
    <citation type="journal article" date="2016" name="Int. J. Syst. Evol. Microbiol.">
        <title>Chitinibacter fontanus sp. nov., isolated from a spring.</title>
        <authorList>
            <person name="Sheu S.Y."/>
            <person name="Li Y.S."/>
            <person name="Young C.C."/>
            <person name="Chen W.M."/>
        </authorList>
    </citation>
    <scope>NUCLEOTIDE SEQUENCE [LARGE SCALE GENOMIC DNA]</scope>
    <source>
        <strain evidence="8 9">STM-7</strain>
    </source>
</reference>
<dbReference type="PROSITE" id="PS50111">
    <property type="entry name" value="CHEMOTAXIS_TRANSDUC_2"/>
    <property type="match status" value="1"/>
</dbReference>
<feature type="transmembrane region" description="Helical" evidence="5">
    <location>
        <begin position="185"/>
        <end position="208"/>
    </location>
</feature>
<dbReference type="GO" id="GO:0004888">
    <property type="term" value="F:transmembrane signaling receptor activity"/>
    <property type="evidence" value="ECO:0007669"/>
    <property type="project" value="InterPro"/>
</dbReference>
<sequence>MMKNWGVKTRLMAGFGLVLVLLVVVTLAALLGLGTINQKIDELVSERYPAAVAANELITVAYETDLLFRNATLADDYDEMDKELKKLDTLDKKAEVLIGKLKSMRLDAQSTQDLQDVMRQSLAINQQKTALLRQLQLDRTTGAAFINNTYAPVSNAYRDAVGKLVQHQGTVMDTGKQVVATSATAAFSVILIVAAVAVVVGLLLAWVIGNQVIRSLQSAGEVAEKIAAGDLTHDWRGQTLGQDELGMLLSSLKKMQDNLTQIIGQIRDNSHDVAHAARTLSQASQQIHAGTDAQSASASNMAAAVEEMSVSMDQVAQNSVDAEELARNAGQLAKTGSGDVIAAAHEMQAISGEVGSAAQQITELGRSIEEIGSIVVVIKDVADQTNLLALNAAIEAARAGDLGRGFAVVADEVRKLAERTTQSASQITAMVATIQGSAQDAVVKMSNGSRRVGEGLTLANQASDSIGRINASSSDVMQSVYGITGQVQEQRMAARDIAVNVEQIAQMAEENSLAVRNMVDSISRLESMSGQLSQTVLRFKVR</sequence>
<dbReference type="AlphaFoldDB" id="A0A7D5V943"/>
<comment type="similarity">
    <text evidence="3">Belongs to the methyl-accepting chemotaxis (MCP) protein family.</text>
</comment>
<dbReference type="PANTHER" id="PTHR32089">
    <property type="entry name" value="METHYL-ACCEPTING CHEMOTAXIS PROTEIN MCPB"/>
    <property type="match status" value="1"/>
</dbReference>
<dbReference type="InterPro" id="IPR004090">
    <property type="entry name" value="Chemotax_Me-accpt_rcpt"/>
</dbReference>
<keyword evidence="9" id="KW-1185">Reference proteome</keyword>
<dbReference type="PROSITE" id="PS50885">
    <property type="entry name" value="HAMP"/>
    <property type="match status" value="1"/>
</dbReference>
<dbReference type="EMBL" id="CP058952">
    <property type="protein sequence ID" value="QLI81357.1"/>
    <property type="molecule type" value="Genomic_DNA"/>
</dbReference>
<evidence type="ECO:0000256" key="2">
    <source>
        <dbReference type="ARBA" id="ARBA00023224"/>
    </source>
</evidence>
<evidence type="ECO:0000313" key="9">
    <source>
        <dbReference type="Proteomes" id="UP000510822"/>
    </source>
</evidence>
<evidence type="ECO:0000256" key="4">
    <source>
        <dbReference type="PROSITE-ProRule" id="PRU00284"/>
    </source>
</evidence>
<evidence type="ECO:0000313" key="8">
    <source>
        <dbReference type="EMBL" id="QLI81357.1"/>
    </source>
</evidence>
<dbReference type="GO" id="GO:0006935">
    <property type="term" value="P:chemotaxis"/>
    <property type="evidence" value="ECO:0007669"/>
    <property type="project" value="InterPro"/>
</dbReference>
<name>A0A7D5V943_9NEIS</name>
<accession>A0A7D5V943</accession>
<keyword evidence="5" id="KW-0472">Membrane</keyword>
<feature type="domain" description="HAMP" evidence="7">
    <location>
        <begin position="210"/>
        <end position="264"/>
    </location>
</feature>
<keyword evidence="2 4" id="KW-0807">Transducer</keyword>
<protein>
    <submittedName>
        <fullName evidence="8">Methyl-accepting chemotaxis protein</fullName>
    </submittedName>
</protein>
<dbReference type="Pfam" id="PF00015">
    <property type="entry name" value="MCPsignal"/>
    <property type="match status" value="1"/>
</dbReference>
<dbReference type="SUPFAM" id="SSF58104">
    <property type="entry name" value="Methyl-accepting chemotaxis protein (MCP) signaling domain"/>
    <property type="match status" value="1"/>
</dbReference>
<dbReference type="CDD" id="cd06225">
    <property type="entry name" value="HAMP"/>
    <property type="match status" value="1"/>
</dbReference>
<dbReference type="KEGG" id="cfon:HZU75_07360"/>
<dbReference type="Pfam" id="PF00672">
    <property type="entry name" value="HAMP"/>
    <property type="match status" value="1"/>
</dbReference>
<dbReference type="CDD" id="cd11386">
    <property type="entry name" value="MCP_signal"/>
    <property type="match status" value="1"/>
</dbReference>
<dbReference type="RefSeq" id="WP_180308483.1">
    <property type="nucleotide sequence ID" value="NZ_CP058952.1"/>
</dbReference>
<keyword evidence="5" id="KW-1133">Transmembrane helix</keyword>
<dbReference type="InterPro" id="IPR047347">
    <property type="entry name" value="YvaQ-like_sensor"/>
</dbReference>
<dbReference type="Gene3D" id="1.10.287.950">
    <property type="entry name" value="Methyl-accepting chemotaxis protein"/>
    <property type="match status" value="1"/>
</dbReference>
<organism evidence="8 9">
    <name type="scientific">Chitinibacter fontanus</name>
    <dbReference type="NCBI Taxonomy" id="1737446"/>
    <lineage>
        <taxon>Bacteria</taxon>
        <taxon>Pseudomonadati</taxon>
        <taxon>Pseudomonadota</taxon>
        <taxon>Betaproteobacteria</taxon>
        <taxon>Neisseriales</taxon>
        <taxon>Chitinibacteraceae</taxon>
        <taxon>Chitinibacter</taxon>
    </lineage>
</organism>
<dbReference type="SMART" id="SM00283">
    <property type="entry name" value="MA"/>
    <property type="match status" value="1"/>
</dbReference>